<feature type="chain" id="PRO_5005429079" evidence="1">
    <location>
        <begin position="31"/>
        <end position="99"/>
    </location>
</feature>
<name>A0A0D3I842_EMIH1</name>
<dbReference type="Proteomes" id="UP000013827">
    <property type="component" value="Unassembled WGS sequence"/>
</dbReference>
<feature type="signal peptide" evidence="1">
    <location>
        <begin position="1"/>
        <end position="30"/>
    </location>
</feature>
<evidence type="ECO:0000313" key="3">
    <source>
        <dbReference type="Proteomes" id="UP000013827"/>
    </source>
</evidence>
<evidence type="ECO:0000256" key="1">
    <source>
        <dbReference type="SAM" id="SignalP"/>
    </source>
</evidence>
<organism evidence="2 3">
    <name type="scientific">Emiliania huxleyi (strain CCMP1516)</name>
    <dbReference type="NCBI Taxonomy" id="280463"/>
    <lineage>
        <taxon>Eukaryota</taxon>
        <taxon>Haptista</taxon>
        <taxon>Haptophyta</taxon>
        <taxon>Prymnesiophyceae</taxon>
        <taxon>Isochrysidales</taxon>
        <taxon>Noelaerhabdaceae</taxon>
        <taxon>Emiliania</taxon>
    </lineage>
</organism>
<accession>A0A0D3I842</accession>
<dbReference type="EnsemblProtists" id="EOD07427">
    <property type="protein sequence ID" value="EOD07427"/>
    <property type="gene ID" value="EMIHUDRAFT_460050"/>
</dbReference>
<protein>
    <submittedName>
        <fullName evidence="2">Uncharacterized protein</fullName>
    </submittedName>
</protein>
<dbReference type="PaxDb" id="2903-EOD07427"/>
<proteinExistence type="predicted"/>
<evidence type="ECO:0000313" key="2">
    <source>
        <dbReference type="EnsemblProtists" id="EOD07427"/>
    </source>
</evidence>
<sequence>MAPLAACFAALLALCLALLCLRAAAPVSEAVPPLVGPTQRLLAPPPRGEGCAAGASACRWSWLRLSCGPRANCRWRFAWPVGSTWCRPRFARALEAEEV</sequence>
<reference evidence="2" key="2">
    <citation type="submission" date="2024-10" db="UniProtKB">
        <authorList>
            <consortium name="EnsemblProtists"/>
        </authorList>
    </citation>
    <scope>IDENTIFICATION</scope>
</reference>
<dbReference type="AlphaFoldDB" id="A0A0D3I842"/>
<keyword evidence="3" id="KW-1185">Reference proteome</keyword>
<keyword evidence="1" id="KW-0732">Signal</keyword>
<reference evidence="3" key="1">
    <citation type="journal article" date="2013" name="Nature">
        <title>Pan genome of the phytoplankton Emiliania underpins its global distribution.</title>
        <authorList>
            <person name="Read B.A."/>
            <person name="Kegel J."/>
            <person name="Klute M.J."/>
            <person name="Kuo A."/>
            <person name="Lefebvre S.C."/>
            <person name="Maumus F."/>
            <person name="Mayer C."/>
            <person name="Miller J."/>
            <person name="Monier A."/>
            <person name="Salamov A."/>
            <person name="Young J."/>
            <person name="Aguilar M."/>
            <person name="Claverie J.M."/>
            <person name="Frickenhaus S."/>
            <person name="Gonzalez K."/>
            <person name="Herman E.K."/>
            <person name="Lin Y.C."/>
            <person name="Napier J."/>
            <person name="Ogata H."/>
            <person name="Sarno A.F."/>
            <person name="Shmutz J."/>
            <person name="Schroeder D."/>
            <person name="de Vargas C."/>
            <person name="Verret F."/>
            <person name="von Dassow P."/>
            <person name="Valentin K."/>
            <person name="Van de Peer Y."/>
            <person name="Wheeler G."/>
            <person name="Dacks J.B."/>
            <person name="Delwiche C.F."/>
            <person name="Dyhrman S.T."/>
            <person name="Glockner G."/>
            <person name="John U."/>
            <person name="Richards T."/>
            <person name="Worden A.Z."/>
            <person name="Zhang X."/>
            <person name="Grigoriev I.V."/>
            <person name="Allen A.E."/>
            <person name="Bidle K."/>
            <person name="Borodovsky M."/>
            <person name="Bowler C."/>
            <person name="Brownlee C."/>
            <person name="Cock J.M."/>
            <person name="Elias M."/>
            <person name="Gladyshev V.N."/>
            <person name="Groth M."/>
            <person name="Guda C."/>
            <person name="Hadaegh A."/>
            <person name="Iglesias-Rodriguez M.D."/>
            <person name="Jenkins J."/>
            <person name="Jones B.M."/>
            <person name="Lawson T."/>
            <person name="Leese F."/>
            <person name="Lindquist E."/>
            <person name="Lobanov A."/>
            <person name="Lomsadze A."/>
            <person name="Malik S.B."/>
            <person name="Marsh M.E."/>
            <person name="Mackinder L."/>
            <person name="Mock T."/>
            <person name="Mueller-Roeber B."/>
            <person name="Pagarete A."/>
            <person name="Parker M."/>
            <person name="Probert I."/>
            <person name="Quesneville H."/>
            <person name="Raines C."/>
            <person name="Rensing S.A."/>
            <person name="Riano-Pachon D.M."/>
            <person name="Richier S."/>
            <person name="Rokitta S."/>
            <person name="Shiraiwa Y."/>
            <person name="Soanes D.M."/>
            <person name="van der Giezen M."/>
            <person name="Wahlund T.M."/>
            <person name="Williams B."/>
            <person name="Wilson W."/>
            <person name="Wolfe G."/>
            <person name="Wurch L.L."/>
        </authorList>
    </citation>
    <scope>NUCLEOTIDE SEQUENCE</scope>
</reference>